<protein>
    <recommendedName>
        <fullName evidence="4">Small ribosomal subunit protein bS18</fullName>
    </recommendedName>
</protein>
<sequence length="66" mass="7574">MAKRQKKDTPSVFDYRDVKTLQRYTNVYGQIESIAKTGLTEKQQRSLAVAIKRARHLALLPFVTHG</sequence>
<evidence type="ECO:0000256" key="2">
    <source>
        <dbReference type="ARBA" id="ARBA00022980"/>
    </source>
</evidence>
<gene>
    <name evidence="4 6" type="primary">rpsR</name>
    <name evidence="6" type="ORF">FBF37_00380</name>
</gene>
<evidence type="ECO:0000313" key="7">
    <source>
        <dbReference type="Proteomes" id="UP000310639"/>
    </source>
</evidence>
<evidence type="ECO:0000256" key="5">
    <source>
        <dbReference type="RuleBase" id="RU003910"/>
    </source>
</evidence>
<dbReference type="Pfam" id="PF01084">
    <property type="entry name" value="Ribosomal_S18"/>
    <property type="match status" value="1"/>
</dbReference>
<comment type="function">
    <text evidence="4">Binds as a heterodimer with protein bS6 to the central domain of the 16S rRNA, where it helps stabilize the platform of the 30S subunit.</text>
</comment>
<keyword evidence="4" id="KW-0694">RNA-binding</keyword>
<dbReference type="RefSeq" id="WP_138078406.1">
    <property type="nucleotide sequence ID" value="NZ_CP040004.1"/>
</dbReference>
<dbReference type="OrthoDB" id="9812008at2"/>
<dbReference type="GO" id="GO:0003735">
    <property type="term" value="F:structural constituent of ribosome"/>
    <property type="evidence" value="ECO:0007669"/>
    <property type="project" value="InterPro"/>
</dbReference>
<dbReference type="HAMAP" id="MF_00270">
    <property type="entry name" value="Ribosomal_bS18"/>
    <property type="match status" value="1"/>
</dbReference>
<comment type="similarity">
    <text evidence="1 4 5">Belongs to the bacterial ribosomal protein bS18 family.</text>
</comment>
<accession>A0A4P9A2E9</accession>
<dbReference type="PRINTS" id="PR00974">
    <property type="entry name" value="RIBOSOMALS18"/>
</dbReference>
<keyword evidence="4" id="KW-0699">rRNA-binding</keyword>
<evidence type="ECO:0000256" key="1">
    <source>
        <dbReference type="ARBA" id="ARBA00005589"/>
    </source>
</evidence>
<comment type="subunit">
    <text evidence="4">Part of the 30S ribosomal subunit. Forms a tight heterodimer with protein bS6.</text>
</comment>
<keyword evidence="3 4" id="KW-0687">Ribonucleoprotein</keyword>
<dbReference type="AlphaFoldDB" id="A0A4P9A2E9"/>
<proteinExistence type="inferred from homology"/>
<dbReference type="NCBIfam" id="TIGR00165">
    <property type="entry name" value="S18"/>
    <property type="match status" value="1"/>
</dbReference>
<dbReference type="GO" id="GO:0006412">
    <property type="term" value="P:translation"/>
    <property type="evidence" value="ECO:0007669"/>
    <property type="project" value="UniProtKB-UniRule"/>
</dbReference>
<dbReference type="GO" id="GO:0022627">
    <property type="term" value="C:cytosolic small ribosomal subunit"/>
    <property type="evidence" value="ECO:0007669"/>
    <property type="project" value="TreeGrafter"/>
</dbReference>
<evidence type="ECO:0000256" key="3">
    <source>
        <dbReference type="ARBA" id="ARBA00023274"/>
    </source>
</evidence>
<dbReference type="Gene3D" id="4.10.640.10">
    <property type="entry name" value="Ribosomal protein S18"/>
    <property type="match status" value="1"/>
</dbReference>
<name>A0A4P9A2E9_9BACT</name>
<evidence type="ECO:0000256" key="4">
    <source>
        <dbReference type="HAMAP-Rule" id="MF_00270"/>
    </source>
</evidence>
<dbReference type="EMBL" id="CP040004">
    <property type="protein sequence ID" value="QCT41941.1"/>
    <property type="molecule type" value="Genomic_DNA"/>
</dbReference>
<dbReference type="Proteomes" id="UP000310639">
    <property type="component" value="Chromosome"/>
</dbReference>
<dbReference type="PANTHER" id="PTHR13479:SF40">
    <property type="entry name" value="SMALL RIBOSOMAL SUBUNIT PROTEIN BS18M"/>
    <property type="match status" value="1"/>
</dbReference>
<keyword evidence="7" id="KW-1185">Reference proteome</keyword>
<dbReference type="InterPro" id="IPR036870">
    <property type="entry name" value="Ribosomal_bS18_sf"/>
</dbReference>
<dbReference type="KEGG" id="nft:FBF37_00380"/>
<dbReference type="InterPro" id="IPR001648">
    <property type="entry name" value="Ribosomal_bS18"/>
</dbReference>
<evidence type="ECO:0000313" key="6">
    <source>
        <dbReference type="EMBL" id="QCT41941.1"/>
    </source>
</evidence>
<keyword evidence="2 4" id="KW-0689">Ribosomal protein</keyword>
<organism evidence="6 7">
    <name type="scientific">Candidatus Nanosynbacter featherlites</name>
    <dbReference type="NCBI Taxonomy" id="2572088"/>
    <lineage>
        <taxon>Bacteria</taxon>
        <taxon>Candidatus Saccharimonadota</taxon>
        <taxon>Candidatus Saccharimonadia</taxon>
        <taxon>Candidatus Nanosynbacterales</taxon>
        <taxon>Candidatus Nanosynbacteraceae</taxon>
        <taxon>Candidatus Nanosynbacter</taxon>
    </lineage>
</organism>
<reference evidence="6 7" key="1">
    <citation type="submission" date="2019-04" db="EMBL/GenBank/DDBJ databases">
        <title>Saccharibacteria TM7 genomes.</title>
        <authorList>
            <person name="Bor B."/>
            <person name="He X."/>
            <person name="Chen T."/>
            <person name="Dewhirst F.E."/>
        </authorList>
    </citation>
    <scope>NUCLEOTIDE SEQUENCE [LARGE SCALE GENOMIC DNA]</scope>
    <source>
        <strain evidence="6 7">BB001</strain>
    </source>
</reference>
<dbReference type="GO" id="GO:0070181">
    <property type="term" value="F:small ribosomal subunit rRNA binding"/>
    <property type="evidence" value="ECO:0007669"/>
    <property type="project" value="TreeGrafter"/>
</dbReference>
<dbReference type="PANTHER" id="PTHR13479">
    <property type="entry name" value="30S RIBOSOMAL PROTEIN S18"/>
    <property type="match status" value="1"/>
</dbReference>
<dbReference type="SUPFAM" id="SSF46911">
    <property type="entry name" value="Ribosomal protein S18"/>
    <property type="match status" value="1"/>
</dbReference>